<proteinExistence type="predicted"/>
<evidence type="ECO:0000313" key="5">
    <source>
        <dbReference type="Proteomes" id="UP000028838"/>
    </source>
</evidence>
<keyword evidence="1" id="KW-0694">RNA-binding</keyword>
<name>A0A086L8N1_TOXGO</name>
<dbReference type="Proteomes" id="UP000028838">
    <property type="component" value="Unassembled WGS sequence"/>
</dbReference>
<evidence type="ECO:0000256" key="1">
    <source>
        <dbReference type="PROSITE-ProRule" id="PRU00176"/>
    </source>
</evidence>
<comment type="caution">
    <text evidence="4">The sequence shown here is derived from an EMBL/GenBank/DDBJ whole genome shotgun (WGS) entry which is preliminary data.</text>
</comment>
<dbReference type="InterPro" id="IPR000504">
    <property type="entry name" value="RRM_dom"/>
</dbReference>
<dbReference type="Gene3D" id="3.30.70.330">
    <property type="match status" value="1"/>
</dbReference>
<dbReference type="CDD" id="cd00590">
    <property type="entry name" value="RRM_SF"/>
    <property type="match status" value="1"/>
</dbReference>
<dbReference type="VEuPathDB" id="ToxoDB:TGFOU_254210A"/>
<dbReference type="SUPFAM" id="SSF54928">
    <property type="entry name" value="RNA-binding domain, RBD"/>
    <property type="match status" value="1"/>
</dbReference>
<feature type="region of interest" description="Disordered" evidence="2">
    <location>
        <begin position="1"/>
        <end position="22"/>
    </location>
</feature>
<evidence type="ECO:0000256" key="2">
    <source>
        <dbReference type="SAM" id="MobiDB-lite"/>
    </source>
</evidence>
<evidence type="ECO:0000259" key="3">
    <source>
        <dbReference type="PROSITE" id="PS50102"/>
    </source>
</evidence>
<organism evidence="4 5">
    <name type="scientific">Toxoplasma gondii FOU</name>
    <dbReference type="NCBI Taxonomy" id="943167"/>
    <lineage>
        <taxon>Eukaryota</taxon>
        <taxon>Sar</taxon>
        <taxon>Alveolata</taxon>
        <taxon>Apicomplexa</taxon>
        <taxon>Conoidasida</taxon>
        <taxon>Coccidia</taxon>
        <taxon>Eucoccidiorida</taxon>
        <taxon>Eimeriorina</taxon>
        <taxon>Sarcocystidae</taxon>
        <taxon>Toxoplasma</taxon>
    </lineage>
</organism>
<dbReference type="InterPro" id="IPR035979">
    <property type="entry name" value="RBD_domain_sf"/>
</dbReference>
<dbReference type="GO" id="GO:0003723">
    <property type="term" value="F:RNA binding"/>
    <property type="evidence" value="ECO:0007669"/>
    <property type="project" value="UniProtKB-UniRule"/>
</dbReference>
<dbReference type="EMBL" id="AEYH02001018">
    <property type="protein sequence ID" value="KFG52999.1"/>
    <property type="molecule type" value="Genomic_DNA"/>
</dbReference>
<evidence type="ECO:0000313" key="4">
    <source>
        <dbReference type="EMBL" id="KFG52999.1"/>
    </source>
</evidence>
<dbReference type="SMART" id="SM00360">
    <property type="entry name" value="RRM"/>
    <property type="match status" value="1"/>
</dbReference>
<feature type="domain" description="RRM" evidence="3">
    <location>
        <begin position="25"/>
        <end position="96"/>
    </location>
</feature>
<protein>
    <submittedName>
        <fullName evidence="4">RNA recognition motif-containing protein</fullName>
    </submittedName>
</protein>
<dbReference type="AlphaFoldDB" id="A0A086L8N1"/>
<dbReference type="PROSITE" id="PS50102">
    <property type="entry name" value="RRM"/>
    <property type="match status" value="1"/>
</dbReference>
<gene>
    <name evidence="4" type="ORF">TGFOU_254210A</name>
</gene>
<accession>A0A086L8N1</accession>
<dbReference type="Pfam" id="PF00076">
    <property type="entry name" value="RRM_1"/>
    <property type="match status" value="1"/>
</dbReference>
<reference evidence="4 5" key="1">
    <citation type="submission" date="2014-07" db="EMBL/GenBank/DDBJ databases">
        <authorList>
            <person name="Sibley D."/>
            <person name="Venepally P."/>
            <person name="Karamycheva S."/>
            <person name="Hadjithomas M."/>
            <person name="Khan A."/>
            <person name="Brunk B."/>
            <person name="Roos D."/>
            <person name="Caler E."/>
            <person name="Lorenzi H."/>
        </authorList>
    </citation>
    <scope>NUCLEOTIDE SEQUENCE [LARGE SCALE GENOMIC DNA]</scope>
    <source>
        <strain evidence="4 5">FOU</strain>
    </source>
</reference>
<dbReference type="InterPro" id="IPR012677">
    <property type="entry name" value="Nucleotide-bd_a/b_plait_sf"/>
</dbReference>
<sequence length="136" mass="14993">MREGRTSRSLEGSYDERPLDRPRQKKVFIGNLPVDVTDADLRPVLEKAGPVRSLQIRSSRATGGGRPRSLFAHVEFESEQACEALFSVLDYRVFKGDLPHHGFPSCASNLLRSKAASVGLSTRARQTCRPSPCSPP</sequence>